<dbReference type="InterPro" id="IPR013762">
    <property type="entry name" value="Integrase-like_cat_sf"/>
</dbReference>
<feature type="domain" description="Tyr recombinase" evidence="10">
    <location>
        <begin position="116"/>
        <end position="293"/>
    </location>
</feature>
<evidence type="ECO:0000313" key="12">
    <source>
        <dbReference type="EMBL" id="APJ05067.1"/>
    </source>
</evidence>
<feature type="domain" description="Core-binding (CB)" evidence="11">
    <location>
        <begin position="7"/>
        <end position="94"/>
    </location>
</feature>
<name>A0A1L4D4G5_9BACT</name>
<keyword evidence="7" id="KW-0233">DNA recombination</keyword>
<evidence type="ECO:0000256" key="9">
    <source>
        <dbReference type="PROSITE-ProRule" id="PRU01248"/>
    </source>
</evidence>
<proteinExistence type="predicted"/>
<protein>
    <recommendedName>
        <fullName evidence="14">Integrase</fullName>
    </recommendedName>
</protein>
<dbReference type="InterPro" id="IPR002104">
    <property type="entry name" value="Integrase_catalytic"/>
</dbReference>
<dbReference type="InterPro" id="IPR050090">
    <property type="entry name" value="Tyrosine_recombinase_XerCD"/>
</dbReference>
<dbReference type="PROSITE" id="PS51898">
    <property type="entry name" value="TYR_RECOMBINASE"/>
    <property type="match status" value="1"/>
</dbReference>
<dbReference type="InterPro" id="IPR011010">
    <property type="entry name" value="DNA_brk_join_enz"/>
</dbReference>
<dbReference type="RefSeq" id="WP_233231349.1">
    <property type="nucleotide sequence ID" value="NZ_CP017834.1"/>
</dbReference>
<keyword evidence="6 9" id="KW-0238">DNA-binding</keyword>
<dbReference type="Proteomes" id="UP000184731">
    <property type="component" value="Chromosome"/>
</dbReference>
<dbReference type="PROSITE" id="PS51900">
    <property type="entry name" value="CB"/>
    <property type="match status" value="1"/>
</dbReference>
<dbReference type="Pfam" id="PF00589">
    <property type="entry name" value="Phage_integrase"/>
    <property type="match status" value="1"/>
</dbReference>
<dbReference type="PANTHER" id="PTHR30349:SF77">
    <property type="entry name" value="TYROSINE RECOMBINASE XERC"/>
    <property type="match status" value="1"/>
</dbReference>
<reference evidence="12 13" key="1">
    <citation type="submission" date="2016-10" db="EMBL/GenBank/DDBJ databases">
        <title>Silvanigrella aquatica sp. nov., isolated from a freshwater lake located in the Black Forest, Germany, description of Silvanigrellaceae fam. nov., Silvanigrellales ord. nov., reclassification of the order Bdellovibrionales in the class Oligoflexia, reclassification of the families Bacteriovoracaceae and Halobacteriovoraceae in the new order Bacteriovoracales ord. nov., and reclassification of the family Pseudobacteriovoracaceae in the order Oligoflexiales.</title>
        <authorList>
            <person name="Hahn M.W."/>
            <person name="Schmidt J."/>
            <person name="Koll U."/>
            <person name="Rohde M."/>
            <person name="Verbag S."/>
            <person name="Pitt A."/>
            <person name="Nakai R."/>
            <person name="Naganuma T."/>
            <person name="Lang E."/>
        </authorList>
    </citation>
    <scope>NUCLEOTIDE SEQUENCE [LARGE SCALE GENOMIC DNA]</scope>
    <source>
        <strain evidence="12 13">MWH-Nonnen-W8red</strain>
    </source>
</reference>
<evidence type="ECO:0000313" key="13">
    <source>
        <dbReference type="Proteomes" id="UP000184731"/>
    </source>
</evidence>
<dbReference type="GO" id="GO:0015074">
    <property type="term" value="P:DNA integration"/>
    <property type="evidence" value="ECO:0007669"/>
    <property type="project" value="UniProtKB-KW"/>
</dbReference>
<keyword evidence="5" id="KW-0229">DNA integration</keyword>
<comment type="subcellular location">
    <subcellularLocation>
        <location evidence="1">Cytoplasm</location>
    </subcellularLocation>
</comment>
<dbReference type="InterPro" id="IPR004107">
    <property type="entry name" value="Integrase_SAM-like_N"/>
</dbReference>
<evidence type="ECO:0000259" key="10">
    <source>
        <dbReference type="PROSITE" id="PS51898"/>
    </source>
</evidence>
<keyword evidence="8" id="KW-0131">Cell cycle</keyword>
<evidence type="ECO:0000259" key="11">
    <source>
        <dbReference type="PROSITE" id="PS51900"/>
    </source>
</evidence>
<keyword evidence="2" id="KW-0963">Cytoplasm</keyword>
<evidence type="ECO:0000256" key="5">
    <source>
        <dbReference type="ARBA" id="ARBA00022908"/>
    </source>
</evidence>
<dbReference type="AlphaFoldDB" id="A0A1L4D4G5"/>
<keyword evidence="3" id="KW-0132">Cell division</keyword>
<dbReference type="KEGG" id="saqi:AXG55_03595"/>
<dbReference type="InterPro" id="IPR010998">
    <property type="entry name" value="Integrase_recombinase_N"/>
</dbReference>
<organism evidence="12 13">
    <name type="scientific">Silvanigrella aquatica</name>
    <dbReference type="NCBI Taxonomy" id="1915309"/>
    <lineage>
        <taxon>Bacteria</taxon>
        <taxon>Pseudomonadati</taxon>
        <taxon>Bdellovibrionota</taxon>
        <taxon>Oligoflexia</taxon>
        <taxon>Silvanigrellales</taxon>
        <taxon>Silvanigrellaceae</taxon>
        <taxon>Silvanigrella</taxon>
    </lineage>
</organism>
<evidence type="ECO:0008006" key="14">
    <source>
        <dbReference type="Google" id="ProtNLM"/>
    </source>
</evidence>
<evidence type="ECO:0000256" key="6">
    <source>
        <dbReference type="ARBA" id="ARBA00023125"/>
    </source>
</evidence>
<gene>
    <name evidence="12" type="ORF">AXG55_03595</name>
</gene>
<dbReference type="GO" id="GO:0007059">
    <property type="term" value="P:chromosome segregation"/>
    <property type="evidence" value="ECO:0007669"/>
    <property type="project" value="UniProtKB-KW"/>
</dbReference>
<evidence type="ECO:0000256" key="2">
    <source>
        <dbReference type="ARBA" id="ARBA00022490"/>
    </source>
</evidence>
<dbReference type="Gene3D" id="1.10.150.130">
    <property type="match status" value="1"/>
</dbReference>
<evidence type="ECO:0000256" key="7">
    <source>
        <dbReference type="ARBA" id="ARBA00023172"/>
    </source>
</evidence>
<dbReference type="GO" id="GO:0005737">
    <property type="term" value="C:cytoplasm"/>
    <property type="evidence" value="ECO:0007669"/>
    <property type="project" value="UniProtKB-SubCell"/>
</dbReference>
<evidence type="ECO:0000256" key="3">
    <source>
        <dbReference type="ARBA" id="ARBA00022618"/>
    </source>
</evidence>
<sequence length="302" mass="34326">MIKNKEPTLKNCLSGFEHWLLEQDHAKNTVTSYLFDLKQFSEWIDHLYPNTMIAEIDSFSLQRFRGFLDKIEKNSATTINRKLQSLRRFFNWALKEQIIKQDPTTTIKLKTLQKILKPKSLAKGDLHKVLTIAGKGKQGIRNYALIQLMLQAGLRIGEVESLELVNVSLYDRSGEVRIRDGKGRKARSVPLNASIRKALQDYLKERIGSSSSLFTSSTGKPLTKRALQKIVSEIMDKAKCEGSAHTLRHTFATAFYNDHKKLVELSNLLGHSNLNTTARYTQASKEQLAEQLESSSLNEFGE</sequence>
<evidence type="ECO:0000256" key="1">
    <source>
        <dbReference type="ARBA" id="ARBA00004496"/>
    </source>
</evidence>
<dbReference type="GO" id="GO:0006310">
    <property type="term" value="P:DNA recombination"/>
    <property type="evidence" value="ECO:0007669"/>
    <property type="project" value="UniProtKB-KW"/>
</dbReference>
<keyword evidence="13" id="KW-1185">Reference proteome</keyword>
<evidence type="ECO:0000256" key="8">
    <source>
        <dbReference type="ARBA" id="ARBA00023306"/>
    </source>
</evidence>
<dbReference type="EMBL" id="CP017834">
    <property type="protein sequence ID" value="APJ05067.1"/>
    <property type="molecule type" value="Genomic_DNA"/>
</dbReference>
<keyword evidence="4" id="KW-0159">Chromosome partition</keyword>
<dbReference type="GO" id="GO:0051301">
    <property type="term" value="P:cell division"/>
    <property type="evidence" value="ECO:0007669"/>
    <property type="project" value="UniProtKB-KW"/>
</dbReference>
<dbReference type="Gene3D" id="1.10.443.10">
    <property type="entry name" value="Intergrase catalytic core"/>
    <property type="match status" value="1"/>
</dbReference>
<dbReference type="GO" id="GO:0003677">
    <property type="term" value="F:DNA binding"/>
    <property type="evidence" value="ECO:0007669"/>
    <property type="project" value="UniProtKB-UniRule"/>
</dbReference>
<dbReference type="STRING" id="1915309.AXG55_03595"/>
<evidence type="ECO:0000256" key="4">
    <source>
        <dbReference type="ARBA" id="ARBA00022829"/>
    </source>
</evidence>
<accession>A0A1L4D4G5</accession>
<dbReference type="InterPro" id="IPR044068">
    <property type="entry name" value="CB"/>
</dbReference>
<dbReference type="SUPFAM" id="SSF56349">
    <property type="entry name" value="DNA breaking-rejoining enzymes"/>
    <property type="match status" value="1"/>
</dbReference>
<dbReference type="PANTHER" id="PTHR30349">
    <property type="entry name" value="PHAGE INTEGRASE-RELATED"/>
    <property type="match status" value="1"/>
</dbReference>
<dbReference type="Pfam" id="PF02899">
    <property type="entry name" value="Phage_int_SAM_1"/>
    <property type="match status" value="1"/>
</dbReference>